<dbReference type="InterPro" id="IPR036206">
    <property type="entry name" value="ThiamineP_synth_sf"/>
</dbReference>
<protein>
    <recommendedName>
        <fullName evidence="9">Thiamine-phosphate synthase</fullName>
        <shortName evidence="9">TP synthase</shortName>
        <shortName evidence="9">TPS</shortName>
        <ecNumber evidence="9">2.5.1.3</ecNumber>
    </recommendedName>
    <alternativeName>
        <fullName evidence="9">Thiamine-phosphate pyrophosphorylase</fullName>
        <shortName evidence="9">TMP pyrophosphorylase</shortName>
        <shortName evidence="9">TMP-PPase</shortName>
    </alternativeName>
</protein>
<dbReference type="EMBL" id="BMOK01000001">
    <property type="protein sequence ID" value="GGL43381.1"/>
    <property type="molecule type" value="Genomic_DNA"/>
</dbReference>
<keyword evidence="4 9" id="KW-0460">Magnesium</keyword>
<dbReference type="InterPro" id="IPR013785">
    <property type="entry name" value="Aldolase_TIM"/>
</dbReference>
<dbReference type="GO" id="GO:0009229">
    <property type="term" value="P:thiamine diphosphate biosynthetic process"/>
    <property type="evidence" value="ECO:0007669"/>
    <property type="project" value="UniProtKB-UniRule"/>
</dbReference>
<reference evidence="13" key="2">
    <citation type="submission" date="2020-09" db="EMBL/GenBank/DDBJ databases">
        <authorList>
            <person name="Sun Q."/>
            <person name="Ohkuma M."/>
        </authorList>
    </citation>
    <scope>NUCLEOTIDE SEQUENCE</scope>
    <source>
        <strain evidence="13">JCM 15325</strain>
    </source>
</reference>
<organism evidence="13 14">
    <name type="scientific">Sporolactobacillus putidus</name>
    <dbReference type="NCBI Taxonomy" id="492735"/>
    <lineage>
        <taxon>Bacteria</taxon>
        <taxon>Bacillati</taxon>
        <taxon>Bacillota</taxon>
        <taxon>Bacilli</taxon>
        <taxon>Bacillales</taxon>
        <taxon>Sporolactobacillaceae</taxon>
        <taxon>Sporolactobacillus</taxon>
    </lineage>
</organism>
<comment type="pathway">
    <text evidence="1 9 11">Cofactor biosynthesis; thiamine diphosphate biosynthesis; thiamine phosphate from 4-amino-2-methyl-5-diphosphomethylpyrimidine and 4-methyl-5-(2-phosphoethyl)-thiazole: step 1/1.</text>
</comment>
<dbReference type="FunFam" id="3.20.20.70:FF:000096">
    <property type="entry name" value="Thiamine-phosphate synthase"/>
    <property type="match status" value="1"/>
</dbReference>
<gene>
    <name evidence="9 13" type="primary">thiE</name>
    <name evidence="13" type="ORF">GCM10007968_04140</name>
</gene>
<keyword evidence="5 9" id="KW-0784">Thiamine biosynthesis</keyword>
<comment type="similarity">
    <text evidence="9 10">Belongs to the thiamine-phosphate synthase family.</text>
</comment>
<dbReference type="GO" id="GO:0004789">
    <property type="term" value="F:thiamine-phosphate diphosphorylase activity"/>
    <property type="evidence" value="ECO:0007669"/>
    <property type="project" value="UniProtKB-UniRule"/>
</dbReference>
<keyword evidence="3 9" id="KW-0479">Metal-binding</keyword>
<evidence type="ECO:0000256" key="7">
    <source>
        <dbReference type="ARBA" id="ARBA00047851"/>
    </source>
</evidence>
<dbReference type="GO" id="GO:0005737">
    <property type="term" value="C:cytoplasm"/>
    <property type="evidence" value="ECO:0007669"/>
    <property type="project" value="TreeGrafter"/>
</dbReference>
<feature type="binding site" evidence="9">
    <location>
        <begin position="144"/>
        <end position="146"/>
    </location>
    <ligand>
        <name>2-[(2R,5Z)-2-carboxy-4-methylthiazol-5(2H)-ylidene]ethyl phosphate</name>
        <dbReference type="ChEBI" id="CHEBI:62899"/>
    </ligand>
</feature>
<comment type="catalytic activity">
    <reaction evidence="7 9 10">
        <text>2-(2-carboxy-4-methylthiazol-5-yl)ethyl phosphate + 4-amino-2-methyl-5-(diphosphooxymethyl)pyrimidine + 2 H(+) = thiamine phosphate + CO2 + diphosphate</text>
        <dbReference type="Rhea" id="RHEA:47848"/>
        <dbReference type="ChEBI" id="CHEBI:15378"/>
        <dbReference type="ChEBI" id="CHEBI:16526"/>
        <dbReference type="ChEBI" id="CHEBI:33019"/>
        <dbReference type="ChEBI" id="CHEBI:37575"/>
        <dbReference type="ChEBI" id="CHEBI:57841"/>
        <dbReference type="ChEBI" id="CHEBI:62890"/>
        <dbReference type="EC" id="2.5.1.3"/>
    </reaction>
</comment>
<reference evidence="13" key="1">
    <citation type="journal article" date="2014" name="Int. J. Syst. Evol. Microbiol.">
        <title>Complete genome sequence of Corynebacterium casei LMG S-19264T (=DSM 44701T), isolated from a smear-ripened cheese.</title>
        <authorList>
            <consortium name="US DOE Joint Genome Institute (JGI-PGF)"/>
            <person name="Walter F."/>
            <person name="Albersmeier A."/>
            <person name="Kalinowski J."/>
            <person name="Ruckert C."/>
        </authorList>
    </citation>
    <scope>NUCLEOTIDE SEQUENCE</scope>
    <source>
        <strain evidence="13">JCM 15325</strain>
    </source>
</reference>
<dbReference type="CDD" id="cd00564">
    <property type="entry name" value="TMP_TenI"/>
    <property type="match status" value="1"/>
</dbReference>
<dbReference type="Pfam" id="PF02581">
    <property type="entry name" value="TMP-TENI"/>
    <property type="match status" value="1"/>
</dbReference>
<dbReference type="Proteomes" id="UP000654670">
    <property type="component" value="Unassembled WGS sequence"/>
</dbReference>
<dbReference type="GO" id="GO:0009228">
    <property type="term" value="P:thiamine biosynthetic process"/>
    <property type="evidence" value="ECO:0007669"/>
    <property type="project" value="UniProtKB-KW"/>
</dbReference>
<evidence type="ECO:0000256" key="9">
    <source>
        <dbReference type="HAMAP-Rule" id="MF_00097"/>
    </source>
</evidence>
<feature type="binding site" evidence="9">
    <location>
        <position position="147"/>
    </location>
    <ligand>
        <name>4-amino-2-methyl-5-(diphosphooxymethyl)pyrimidine</name>
        <dbReference type="ChEBI" id="CHEBI:57841"/>
    </ligand>
</feature>
<name>A0A917RXU6_9BACL</name>
<comment type="function">
    <text evidence="9">Condenses 4-methyl-5-(beta-hydroxyethyl)thiazole monophosphate (THZ-P) and 2-methyl-4-amino-5-hydroxymethyl pyrimidine pyrophosphate (HMP-PP) to form thiamine monophosphate (TMP).</text>
</comment>
<feature type="binding site" evidence="9">
    <location>
        <position position="118"/>
    </location>
    <ligand>
        <name>4-amino-2-methyl-5-(diphosphooxymethyl)pyrimidine</name>
        <dbReference type="ChEBI" id="CHEBI:57841"/>
    </ligand>
</feature>
<dbReference type="RefSeq" id="WP_188801389.1">
    <property type="nucleotide sequence ID" value="NZ_BMOK01000001.1"/>
</dbReference>
<proteinExistence type="inferred from homology"/>
<dbReference type="HAMAP" id="MF_00097">
    <property type="entry name" value="TMP_synthase"/>
    <property type="match status" value="1"/>
</dbReference>
<dbReference type="Gene3D" id="3.20.20.70">
    <property type="entry name" value="Aldolase class I"/>
    <property type="match status" value="1"/>
</dbReference>
<evidence type="ECO:0000256" key="10">
    <source>
        <dbReference type="RuleBase" id="RU003826"/>
    </source>
</evidence>
<dbReference type="GO" id="GO:0000287">
    <property type="term" value="F:magnesium ion binding"/>
    <property type="evidence" value="ECO:0007669"/>
    <property type="project" value="UniProtKB-UniRule"/>
</dbReference>
<comment type="catalytic activity">
    <reaction evidence="8 9 10">
        <text>2-[(2R,5Z)-2-carboxy-4-methylthiazol-5(2H)-ylidene]ethyl phosphate + 4-amino-2-methyl-5-(diphosphooxymethyl)pyrimidine + 2 H(+) = thiamine phosphate + CO2 + diphosphate</text>
        <dbReference type="Rhea" id="RHEA:47844"/>
        <dbReference type="ChEBI" id="CHEBI:15378"/>
        <dbReference type="ChEBI" id="CHEBI:16526"/>
        <dbReference type="ChEBI" id="CHEBI:33019"/>
        <dbReference type="ChEBI" id="CHEBI:37575"/>
        <dbReference type="ChEBI" id="CHEBI:57841"/>
        <dbReference type="ChEBI" id="CHEBI:62899"/>
        <dbReference type="EC" id="2.5.1.3"/>
    </reaction>
</comment>
<feature type="binding site" evidence="9">
    <location>
        <position position="79"/>
    </location>
    <ligand>
        <name>4-amino-2-methyl-5-(diphosphooxymethyl)pyrimidine</name>
        <dbReference type="ChEBI" id="CHEBI:57841"/>
    </ligand>
</feature>
<evidence type="ECO:0000256" key="8">
    <source>
        <dbReference type="ARBA" id="ARBA00047883"/>
    </source>
</evidence>
<dbReference type="SUPFAM" id="SSF51391">
    <property type="entry name" value="Thiamin phosphate synthase"/>
    <property type="match status" value="1"/>
</dbReference>
<accession>A0A917RXU6</accession>
<keyword evidence="2 9" id="KW-0808">Transferase</keyword>
<dbReference type="PANTHER" id="PTHR20857">
    <property type="entry name" value="THIAMINE-PHOSPHATE PYROPHOSPHORYLASE"/>
    <property type="match status" value="1"/>
</dbReference>
<evidence type="ECO:0000259" key="12">
    <source>
        <dbReference type="Pfam" id="PF02581"/>
    </source>
</evidence>
<dbReference type="PANTHER" id="PTHR20857:SF15">
    <property type="entry name" value="THIAMINE-PHOSPHATE SYNTHASE"/>
    <property type="match status" value="1"/>
</dbReference>
<dbReference type="InterPro" id="IPR022998">
    <property type="entry name" value="ThiamineP_synth_TenI"/>
</dbReference>
<feature type="domain" description="Thiamine phosphate synthase/TenI" evidence="12">
    <location>
        <begin position="14"/>
        <end position="199"/>
    </location>
</feature>
<evidence type="ECO:0000256" key="4">
    <source>
        <dbReference type="ARBA" id="ARBA00022842"/>
    </source>
</evidence>
<feature type="binding site" evidence="9">
    <location>
        <position position="176"/>
    </location>
    <ligand>
        <name>2-[(2R,5Z)-2-carboxy-4-methylthiazol-5(2H)-ylidene]ethyl phosphate</name>
        <dbReference type="ChEBI" id="CHEBI:62899"/>
    </ligand>
</feature>
<evidence type="ECO:0000256" key="6">
    <source>
        <dbReference type="ARBA" id="ARBA00047334"/>
    </source>
</evidence>
<comment type="catalytic activity">
    <reaction evidence="6 9 10">
        <text>4-methyl-5-(2-phosphooxyethyl)-thiazole + 4-amino-2-methyl-5-(diphosphooxymethyl)pyrimidine + H(+) = thiamine phosphate + diphosphate</text>
        <dbReference type="Rhea" id="RHEA:22328"/>
        <dbReference type="ChEBI" id="CHEBI:15378"/>
        <dbReference type="ChEBI" id="CHEBI:33019"/>
        <dbReference type="ChEBI" id="CHEBI:37575"/>
        <dbReference type="ChEBI" id="CHEBI:57841"/>
        <dbReference type="ChEBI" id="CHEBI:58296"/>
        <dbReference type="EC" id="2.5.1.3"/>
    </reaction>
</comment>
<evidence type="ECO:0000256" key="1">
    <source>
        <dbReference type="ARBA" id="ARBA00005165"/>
    </source>
</evidence>
<keyword evidence="14" id="KW-1185">Reference proteome</keyword>
<dbReference type="NCBIfam" id="TIGR00693">
    <property type="entry name" value="thiE"/>
    <property type="match status" value="1"/>
</dbReference>
<evidence type="ECO:0000256" key="5">
    <source>
        <dbReference type="ARBA" id="ARBA00022977"/>
    </source>
</evidence>
<comment type="cofactor">
    <cofactor evidence="9">
        <name>Mg(2+)</name>
        <dbReference type="ChEBI" id="CHEBI:18420"/>
    </cofactor>
    <text evidence="9">Binds 1 Mg(2+) ion per subunit.</text>
</comment>
<dbReference type="InterPro" id="IPR034291">
    <property type="entry name" value="TMP_synthase"/>
</dbReference>
<evidence type="ECO:0000256" key="3">
    <source>
        <dbReference type="ARBA" id="ARBA00022723"/>
    </source>
</evidence>
<evidence type="ECO:0000256" key="2">
    <source>
        <dbReference type="ARBA" id="ARBA00022679"/>
    </source>
</evidence>
<feature type="binding site" evidence="9">
    <location>
        <position position="99"/>
    </location>
    <ligand>
        <name>Mg(2+)</name>
        <dbReference type="ChEBI" id="CHEBI:18420"/>
    </ligand>
</feature>
<comment type="caution">
    <text evidence="13">The sequence shown here is derived from an EMBL/GenBank/DDBJ whole genome shotgun (WGS) entry which is preliminary data.</text>
</comment>
<sequence length="218" mass="24063">MTRGQEALRKALSLYFIMGSQDGREEQPLRTIDRALKAGVTCFQWREKGPRSLKGRERIDFAKDARNLCQRYRVPFFVDDDVDLAVQLEADGVHIGQKDENAKAVRRKIGDKMWLGVSAHSLEEAERAREQGADYIGVGPYKMTQSKPDAESVIGSTLIRQLRALSYPLPIVAIGGITPDDVPEITSAGAAGVAVISAISKSPDPPSVVREFLKELNR</sequence>
<dbReference type="AlphaFoldDB" id="A0A917RXU6"/>
<feature type="binding site" evidence="9">
    <location>
        <begin position="44"/>
        <end position="48"/>
    </location>
    <ligand>
        <name>4-amino-2-methyl-5-(diphosphooxymethyl)pyrimidine</name>
        <dbReference type="ChEBI" id="CHEBI:57841"/>
    </ligand>
</feature>
<dbReference type="EC" id="2.5.1.3" evidence="9"/>
<evidence type="ECO:0000313" key="14">
    <source>
        <dbReference type="Proteomes" id="UP000654670"/>
    </source>
</evidence>
<evidence type="ECO:0000256" key="11">
    <source>
        <dbReference type="RuleBase" id="RU004253"/>
    </source>
</evidence>
<feature type="binding site" evidence="9">
    <location>
        <begin position="196"/>
        <end position="197"/>
    </location>
    <ligand>
        <name>2-[(2R,5Z)-2-carboxy-4-methylthiazol-5(2H)-ylidene]ethyl phosphate</name>
        <dbReference type="ChEBI" id="CHEBI:62899"/>
    </ligand>
</feature>
<feature type="binding site" evidence="9">
    <location>
        <position position="80"/>
    </location>
    <ligand>
        <name>Mg(2+)</name>
        <dbReference type="ChEBI" id="CHEBI:18420"/>
    </ligand>
</feature>
<evidence type="ECO:0000313" key="13">
    <source>
        <dbReference type="EMBL" id="GGL43381.1"/>
    </source>
</evidence>